<evidence type="ECO:0000313" key="3">
    <source>
        <dbReference type="Proteomes" id="UP000315226"/>
    </source>
</evidence>
<organism evidence="2 3">
    <name type="scientific">Streptomyces gardneri</name>
    <dbReference type="NCBI Taxonomy" id="66892"/>
    <lineage>
        <taxon>Bacteria</taxon>
        <taxon>Bacillati</taxon>
        <taxon>Actinomycetota</taxon>
        <taxon>Actinomycetes</taxon>
        <taxon>Kitasatosporales</taxon>
        <taxon>Streptomycetaceae</taxon>
        <taxon>Streptomyces</taxon>
    </lineage>
</organism>
<dbReference type="InterPro" id="IPR007278">
    <property type="entry name" value="DUF397"/>
</dbReference>
<protein>
    <recommendedName>
        <fullName evidence="1">DUF397 domain-containing protein</fullName>
    </recommendedName>
</protein>
<keyword evidence="3" id="KW-1185">Reference proteome</keyword>
<reference evidence="2 3" key="1">
    <citation type="submission" date="2019-06" db="EMBL/GenBank/DDBJ databases">
        <title>Whole genome shotgun sequence of Streptomyces gardneri NBRC 12865.</title>
        <authorList>
            <person name="Hosoyama A."/>
            <person name="Uohara A."/>
            <person name="Ohji S."/>
            <person name="Ichikawa N."/>
        </authorList>
    </citation>
    <scope>NUCLEOTIDE SEQUENCE [LARGE SCALE GENOMIC DNA]</scope>
    <source>
        <strain evidence="2 3">NBRC 12865</strain>
    </source>
</reference>
<evidence type="ECO:0000313" key="2">
    <source>
        <dbReference type="EMBL" id="GEB57139.1"/>
    </source>
</evidence>
<gene>
    <name evidence="2" type="ORF">SGA01_27440</name>
</gene>
<dbReference type="RefSeq" id="WP_141296760.1">
    <property type="nucleotide sequence ID" value="NZ_BJMN01000015.1"/>
</dbReference>
<proteinExistence type="predicted"/>
<accession>A0A4Y3RIE4</accession>
<dbReference type="Pfam" id="PF04149">
    <property type="entry name" value="DUF397"/>
    <property type="match status" value="1"/>
</dbReference>
<dbReference type="AlphaFoldDB" id="A0A4Y3RIE4"/>
<name>A0A4Y3RIE4_9ACTN</name>
<dbReference type="Proteomes" id="UP000315226">
    <property type="component" value="Unassembled WGS sequence"/>
</dbReference>
<dbReference type="EMBL" id="BJMN01000015">
    <property type="protein sequence ID" value="GEB57139.1"/>
    <property type="molecule type" value="Genomic_DNA"/>
</dbReference>
<comment type="caution">
    <text evidence="2">The sequence shown here is derived from an EMBL/GenBank/DDBJ whole genome shotgun (WGS) entry which is preliminary data.</text>
</comment>
<sequence length="73" mass="7519">MALNSLSLAPAGEWFKSSYSGDSGNNCVEVAALTERGTIATRDSKQNNGPAFESTPTAWSTFVAGVTDGAFSA</sequence>
<dbReference type="OrthoDB" id="4327960at2"/>
<feature type="domain" description="DUF397" evidence="1">
    <location>
        <begin position="13"/>
        <end position="66"/>
    </location>
</feature>
<evidence type="ECO:0000259" key="1">
    <source>
        <dbReference type="Pfam" id="PF04149"/>
    </source>
</evidence>